<organism evidence="1 2">
    <name type="scientific">Amorphotheca resinae ATCC 22711</name>
    <dbReference type="NCBI Taxonomy" id="857342"/>
    <lineage>
        <taxon>Eukaryota</taxon>
        <taxon>Fungi</taxon>
        <taxon>Dikarya</taxon>
        <taxon>Ascomycota</taxon>
        <taxon>Pezizomycotina</taxon>
        <taxon>Leotiomycetes</taxon>
        <taxon>Helotiales</taxon>
        <taxon>Amorphothecaceae</taxon>
        <taxon>Amorphotheca</taxon>
    </lineage>
</organism>
<evidence type="ECO:0000313" key="2">
    <source>
        <dbReference type="Proteomes" id="UP000241818"/>
    </source>
</evidence>
<evidence type="ECO:0000313" key="1">
    <source>
        <dbReference type="EMBL" id="PSS16667.1"/>
    </source>
</evidence>
<name>A0A2T3AZT1_AMORE</name>
<dbReference type="RefSeq" id="XP_024720175.1">
    <property type="nucleotide sequence ID" value="XM_024864117.1"/>
</dbReference>
<protein>
    <submittedName>
        <fullName evidence="1">Uncharacterized protein</fullName>
    </submittedName>
</protein>
<proteinExistence type="predicted"/>
<dbReference type="Proteomes" id="UP000241818">
    <property type="component" value="Unassembled WGS sequence"/>
</dbReference>
<sequence length="123" mass="14205">MASLYRILIKTHHMTSRSKIQTITKAAKRLSCSVLLKTGGPPGIMIAEGQEALEWMEIVRKLRYKDYHLLKKEPVQDQRLDIPAGTVKELTSMKELGAFLSQDEEICRWWRVNMGYVKDDDEP</sequence>
<keyword evidence="2" id="KW-1185">Reference proteome</keyword>
<accession>A0A2T3AZT1</accession>
<reference evidence="1 2" key="1">
    <citation type="journal article" date="2018" name="New Phytol.">
        <title>Comparative genomics and transcriptomics depict ericoid mycorrhizal fungi as versatile saprotrophs and plant mutualists.</title>
        <authorList>
            <person name="Martino E."/>
            <person name="Morin E."/>
            <person name="Grelet G.A."/>
            <person name="Kuo A."/>
            <person name="Kohler A."/>
            <person name="Daghino S."/>
            <person name="Barry K.W."/>
            <person name="Cichocki N."/>
            <person name="Clum A."/>
            <person name="Dockter R.B."/>
            <person name="Hainaut M."/>
            <person name="Kuo R.C."/>
            <person name="LaButti K."/>
            <person name="Lindahl B.D."/>
            <person name="Lindquist E.A."/>
            <person name="Lipzen A."/>
            <person name="Khouja H.R."/>
            <person name="Magnuson J."/>
            <person name="Murat C."/>
            <person name="Ohm R.A."/>
            <person name="Singer S.W."/>
            <person name="Spatafora J.W."/>
            <person name="Wang M."/>
            <person name="Veneault-Fourrey C."/>
            <person name="Henrissat B."/>
            <person name="Grigoriev I.V."/>
            <person name="Martin F.M."/>
            <person name="Perotto S."/>
        </authorList>
    </citation>
    <scope>NUCLEOTIDE SEQUENCE [LARGE SCALE GENOMIC DNA]</scope>
    <source>
        <strain evidence="1 2">ATCC 22711</strain>
    </source>
</reference>
<dbReference type="InParanoid" id="A0A2T3AZT1"/>
<gene>
    <name evidence="1" type="ORF">M430DRAFT_19643</name>
</gene>
<dbReference type="GeneID" id="36572198"/>
<dbReference type="EMBL" id="KZ679012">
    <property type="protein sequence ID" value="PSS16667.1"/>
    <property type="molecule type" value="Genomic_DNA"/>
</dbReference>
<dbReference type="AlphaFoldDB" id="A0A2T3AZT1"/>
<dbReference type="OrthoDB" id="432412at2759"/>